<evidence type="ECO:0000256" key="2">
    <source>
        <dbReference type="ARBA" id="ARBA00006349"/>
    </source>
</evidence>
<organism evidence="8 9">
    <name type="scientific">Canis lupus familiaris</name>
    <name type="common">Dog</name>
    <name type="synonym">Canis familiaris</name>
    <dbReference type="NCBI Taxonomy" id="9615"/>
    <lineage>
        <taxon>Eukaryota</taxon>
        <taxon>Metazoa</taxon>
        <taxon>Chordata</taxon>
        <taxon>Craniata</taxon>
        <taxon>Vertebrata</taxon>
        <taxon>Euteleostomi</taxon>
        <taxon>Mammalia</taxon>
        <taxon>Eutheria</taxon>
        <taxon>Laurasiatheria</taxon>
        <taxon>Carnivora</taxon>
        <taxon>Caniformia</taxon>
        <taxon>Canidae</taxon>
        <taxon>Canis</taxon>
    </lineage>
</organism>
<dbReference type="Proteomes" id="UP000694542">
    <property type="component" value="Chromosome 4"/>
</dbReference>
<evidence type="ECO:0000313" key="8">
    <source>
        <dbReference type="Ensembl" id="ENSCAFP00040022854.1"/>
    </source>
</evidence>
<evidence type="ECO:0000256" key="3">
    <source>
        <dbReference type="ARBA" id="ARBA00023242"/>
    </source>
</evidence>
<dbReference type="GO" id="GO:0003714">
    <property type="term" value="F:transcription corepressor activity"/>
    <property type="evidence" value="ECO:0007669"/>
    <property type="project" value="InterPro"/>
</dbReference>
<comment type="similarity">
    <text evidence="2">Belongs to the HSBP1 family.</text>
</comment>
<evidence type="ECO:0000256" key="6">
    <source>
        <dbReference type="ARBA" id="ARBA00039223"/>
    </source>
</evidence>
<dbReference type="AlphaFoldDB" id="A0A8C0SKR4"/>
<dbReference type="Gene3D" id="1.20.5.430">
    <property type="match status" value="1"/>
</dbReference>
<reference evidence="8" key="1">
    <citation type="submission" date="2018-10" db="EMBL/GenBank/DDBJ databases">
        <title>De novo assembly of a Great Dane genome.</title>
        <authorList>
            <person name="Kidd J.M."/>
            <person name="Pendleton A.L."/>
            <person name="Shen F."/>
            <person name="Emery S."/>
        </authorList>
    </citation>
    <scope>NUCLEOTIDE SEQUENCE [LARGE SCALE GENOMIC DNA]</scope>
    <source>
        <strain evidence="8">Great Dane</strain>
    </source>
</reference>
<reference evidence="8" key="2">
    <citation type="submission" date="2025-08" db="UniProtKB">
        <authorList>
            <consortium name="Ensembl"/>
        </authorList>
    </citation>
    <scope>IDENTIFICATION</scope>
</reference>
<feature type="transmembrane region" description="Helical" evidence="7">
    <location>
        <begin position="76"/>
        <end position="103"/>
    </location>
</feature>
<name>A0A8C0SKR4_CANLF</name>
<keyword evidence="7" id="KW-1133">Transmembrane helix</keyword>
<comment type="subunit">
    <text evidence="5">Homohexamer. Associates with heptad repeats of HSF1 trimers and probably also HSF1 monomers, and with HSP70. Association with HSF1 trimers and HSP70 coincides with attenuation of heat shock response and the conversion of HSF1 trimer to monomer.</text>
</comment>
<accession>A0A8C0SKR4</accession>
<comment type="function">
    <text evidence="4">Negative regulator of the heat shock response. Negatively affects HSF1 DNA-binding activity. May have a role in the suppression of the activation of the stress response during the aging process.</text>
</comment>
<keyword evidence="7" id="KW-0472">Membrane</keyword>
<dbReference type="Ensembl" id="ENSCAFT00040026288.1">
    <property type="protein sequence ID" value="ENSCAFP00040022854.1"/>
    <property type="gene ID" value="ENSCAFG00040014259.1"/>
</dbReference>
<dbReference type="PANTHER" id="PTHR19424:SF3">
    <property type="entry name" value="HEAT SHOCK FACTOR-BINDING PROTEIN 1"/>
    <property type="match status" value="1"/>
</dbReference>
<keyword evidence="3" id="KW-0539">Nucleus</keyword>
<evidence type="ECO:0000313" key="9">
    <source>
        <dbReference type="Proteomes" id="UP000694542"/>
    </source>
</evidence>
<proteinExistence type="inferred from homology"/>
<dbReference type="InterPro" id="IPR009643">
    <property type="entry name" value="HS1-bd"/>
</dbReference>
<protein>
    <recommendedName>
        <fullName evidence="6">Heat shock factor-binding protein 1</fullName>
    </recommendedName>
</protein>
<evidence type="ECO:0000256" key="7">
    <source>
        <dbReference type="SAM" id="Phobius"/>
    </source>
</evidence>
<evidence type="ECO:0000256" key="4">
    <source>
        <dbReference type="ARBA" id="ARBA00037689"/>
    </source>
</evidence>
<evidence type="ECO:0000256" key="5">
    <source>
        <dbReference type="ARBA" id="ARBA00038772"/>
    </source>
</evidence>
<keyword evidence="7" id="KW-0812">Transmembrane</keyword>
<dbReference type="Pfam" id="PF06825">
    <property type="entry name" value="HSBP1"/>
    <property type="match status" value="1"/>
</dbReference>
<dbReference type="PANTHER" id="PTHR19424">
    <property type="entry name" value="HEAT SHOCK FACTOR BINDING PROTEIN 1"/>
    <property type="match status" value="1"/>
</dbReference>
<sequence>MVLGFILDPKLCRSHLGVQTLLQQIQDKFQTMSDQIFGRIDDMSILIDNLEGNLTNFLMKEQKVKNKIAILQELNVLIYTEISGIPLFIYLFIYLFVCFGIPFL</sequence>
<dbReference type="GO" id="GO:0005634">
    <property type="term" value="C:nucleus"/>
    <property type="evidence" value="ECO:0007669"/>
    <property type="project" value="UniProtKB-SubCell"/>
</dbReference>
<evidence type="ECO:0000256" key="1">
    <source>
        <dbReference type="ARBA" id="ARBA00004123"/>
    </source>
</evidence>
<comment type="subcellular location">
    <subcellularLocation>
        <location evidence="1">Nucleus</location>
    </subcellularLocation>
</comment>